<dbReference type="SUPFAM" id="SSF54523">
    <property type="entry name" value="Pili subunits"/>
    <property type="match status" value="1"/>
</dbReference>
<evidence type="ECO:0000313" key="4">
    <source>
        <dbReference type="Proteomes" id="UP000435649"/>
    </source>
</evidence>
<comment type="caution">
    <text evidence="3">The sequence shown here is derived from an EMBL/GenBank/DDBJ whole genome shotgun (WGS) entry which is preliminary data.</text>
</comment>
<evidence type="ECO:0000256" key="1">
    <source>
        <dbReference type="ARBA" id="ARBA00022481"/>
    </source>
</evidence>
<evidence type="ECO:0000313" key="3">
    <source>
        <dbReference type="EMBL" id="MST97181.1"/>
    </source>
</evidence>
<accession>A0A844G3H1</accession>
<dbReference type="PRINTS" id="PR00813">
    <property type="entry name" value="BCTERIALGSPG"/>
</dbReference>
<dbReference type="GO" id="GO:0015627">
    <property type="term" value="C:type II protein secretion system complex"/>
    <property type="evidence" value="ECO:0007669"/>
    <property type="project" value="InterPro"/>
</dbReference>
<dbReference type="Gene3D" id="3.30.700.10">
    <property type="entry name" value="Glycoprotein, Type 4 Pilin"/>
    <property type="match status" value="1"/>
</dbReference>
<dbReference type="EMBL" id="VUNS01000008">
    <property type="protein sequence ID" value="MST97181.1"/>
    <property type="molecule type" value="Genomic_DNA"/>
</dbReference>
<name>A0A844G3H1_9BACT</name>
<protein>
    <submittedName>
        <fullName evidence="3">Prepilin-type N-terminal cleavage/methylation domain-containing protein</fullName>
    </submittedName>
</protein>
<dbReference type="NCBIfam" id="TIGR02532">
    <property type="entry name" value="IV_pilin_GFxxxE"/>
    <property type="match status" value="1"/>
</dbReference>
<proteinExistence type="predicted"/>
<keyword evidence="2" id="KW-0472">Membrane</keyword>
<keyword evidence="4" id="KW-1185">Reference proteome</keyword>
<dbReference type="PANTHER" id="PTHR30093">
    <property type="entry name" value="GENERAL SECRETION PATHWAY PROTEIN G"/>
    <property type="match status" value="1"/>
</dbReference>
<gene>
    <name evidence="3" type="ORF">FYJ85_09005</name>
</gene>
<reference evidence="3 4" key="1">
    <citation type="submission" date="2019-08" db="EMBL/GenBank/DDBJ databases">
        <title>In-depth cultivation of the pig gut microbiome towards novel bacterial diversity and tailored functional studies.</title>
        <authorList>
            <person name="Wylensek D."/>
            <person name="Hitch T.C.A."/>
            <person name="Clavel T."/>
        </authorList>
    </citation>
    <scope>NUCLEOTIDE SEQUENCE [LARGE SCALE GENOMIC DNA]</scope>
    <source>
        <strain evidence="3 4">BBE-744-WT-12</strain>
    </source>
</reference>
<feature type="transmembrane region" description="Helical" evidence="2">
    <location>
        <begin position="6"/>
        <end position="26"/>
    </location>
</feature>
<evidence type="ECO:0000256" key="2">
    <source>
        <dbReference type="SAM" id="Phobius"/>
    </source>
</evidence>
<dbReference type="Proteomes" id="UP000435649">
    <property type="component" value="Unassembled WGS sequence"/>
</dbReference>
<keyword evidence="1" id="KW-0488">Methylation</keyword>
<dbReference type="InterPro" id="IPR045584">
    <property type="entry name" value="Pilin-like"/>
</dbReference>
<keyword evidence="2" id="KW-1133">Transmembrane helix</keyword>
<dbReference type="InterPro" id="IPR000983">
    <property type="entry name" value="Bac_GSPG_pilin"/>
</dbReference>
<organism evidence="3 4">
    <name type="scientific">Victivallis lenta</name>
    <dbReference type="NCBI Taxonomy" id="2606640"/>
    <lineage>
        <taxon>Bacteria</taxon>
        <taxon>Pseudomonadati</taxon>
        <taxon>Lentisphaerota</taxon>
        <taxon>Lentisphaeria</taxon>
        <taxon>Victivallales</taxon>
        <taxon>Victivallaceae</taxon>
        <taxon>Victivallis</taxon>
    </lineage>
</organism>
<keyword evidence="2" id="KW-0812">Transmembrane</keyword>
<dbReference type="GO" id="GO:0015628">
    <property type="term" value="P:protein secretion by the type II secretion system"/>
    <property type="evidence" value="ECO:0007669"/>
    <property type="project" value="InterPro"/>
</dbReference>
<sequence>MSRKPFTLIELLVVIAIIAILASMLLPALNQARSRGQAANCINNQKQIGQALSLYAGDNRDFLPLVRLNNEANYWSKTLAPHLGLSKLDGVTVRYDKVLNCGSSKEIETYANNYTYNGNYAYNNAIGNVGGSSWQYPGATTKAPRMLGRFRQPSQGVTLAEYSRVGNSSDGGNAFDEKWSGWEAMTAPGRVDRFRHGNQSNYLFADGHAAAEQYTRFVTESFAGFLLSQTIYR</sequence>
<dbReference type="RefSeq" id="WP_106054228.1">
    <property type="nucleotide sequence ID" value="NZ_CALXOB010000020.1"/>
</dbReference>
<dbReference type="AlphaFoldDB" id="A0A844G3H1"/>
<dbReference type="InterPro" id="IPR012902">
    <property type="entry name" value="N_methyl_site"/>
</dbReference>